<reference evidence="3" key="1">
    <citation type="journal article" date="2021" name="Front. Genet.">
        <title>Comparative Mitogenomic Analysis Reveals Dynamics of Intron Within and Between Tricholoma Species and Phylogeny of Basidiomycota.</title>
        <authorList>
            <person name="Huang W."/>
            <person name="Feng H."/>
            <person name="Tu W."/>
            <person name="Xiong C."/>
            <person name="Jin X."/>
            <person name="Li P."/>
            <person name="Wang X."/>
            <person name="Li Q."/>
        </authorList>
    </citation>
    <scope>NUCLEOTIDE SEQUENCE</scope>
</reference>
<name>A0A6C0W4J8_9AGAR</name>
<comment type="function">
    <text evidence="1">Mitochondrial DNA endonuclease involved in intron homing.</text>
</comment>
<proteinExistence type="predicted"/>
<protein>
    <submittedName>
        <fullName evidence="3">LAGLIDADG homing endonuclease</fullName>
    </submittedName>
</protein>
<dbReference type="InterPro" id="IPR004860">
    <property type="entry name" value="LAGLIDADG_dom"/>
</dbReference>
<evidence type="ECO:0000259" key="2">
    <source>
        <dbReference type="Pfam" id="PF03161"/>
    </source>
</evidence>
<evidence type="ECO:0000313" key="3">
    <source>
        <dbReference type="EMBL" id="QIC20193.1"/>
    </source>
</evidence>
<sequence length="254" mass="28907">MFMCPKWFEIFNIGSNVNIYSLNLSLSLSLSLNLSLSLSLSLPFSLPRTRANLRIGAHNYDILSILIGSLLGDGYAERHGHGTRFCFQQEHLNYRYLLWFHNYLSELGYSTTTIPIITTRLGSGGKLRYISRFKTYTFASFNWIHTAFYKNGIKVIPNDISDYLSPLALAVWIMDDGGKISSGLKIATNSFSKSEVEYLATLLRNIYGLKVSVISAGYINQYNLYFSKSTMKILAQIVKPYLHTSMYYKLNGYI</sequence>
<geneLocation type="mitochondrion" evidence="3"/>
<dbReference type="EMBL" id="MN873035">
    <property type="protein sequence ID" value="QIC20193.1"/>
    <property type="molecule type" value="Genomic_DNA"/>
</dbReference>
<dbReference type="Gene3D" id="3.10.28.10">
    <property type="entry name" value="Homing endonucleases"/>
    <property type="match status" value="2"/>
</dbReference>
<keyword evidence="3" id="KW-0540">Nuclease</keyword>
<feature type="domain" description="Homing endonuclease LAGLIDADG" evidence="2">
    <location>
        <begin position="64"/>
        <end position="234"/>
    </location>
</feature>
<dbReference type="AlphaFoldDB" id="A0A6C0W4J8"/>
<dbReference type="InterPro" id="IPR027434">
    <property type="entry name" value="Homing_endonucl"/>
</dbReference>
<dbReference type="GeneID" id="44802779"/>
<keyword evidence="3" id="KW-0496">Mitochondrion</keyword>
<organism evidence="3">
    <name type="scientific">Tricholoma bakamatsutake</name>
    <dbReference type="NCBI Taxonomy" id="51221"/>
    <lineage>
        <taxon>Eukaryota</taxon>
        <taxon>Fungi</taxon>
        <taxon>Dikarya</taxon>
        <taxon>Basidiomycota</taxon>
        <taxon>Agaricomycotina</taxon>
        <taxon>Agaricomycetes</taxon>
        <taxon>Agaricomycetidae</taxon>
        <taxon>Agaricales</taxon>
        <taxon>Tricholomatineae</taxon>
        <taxon>Tricholomataceae</taxon>
        <taxon>Tricholoma</taxon>
    </lineage>
</organism>
<keyword evidence="3" id="KW-0378">Hydrolase</keyword>
<keyword evidence="3" id="KW-0255">Endonuclease</keyword>
<dbReference type="Pfam" id="PF03161">
    <property type="entry name" value="LAGLIDADG_2"/>
    <property type="match status" value="1"/>
</dbReference>
<dbReference type="GO" id="GO:0004519">
    <property type="term" value="F:endonuclease activity"/>
    <property type="evidence" value="ECO:0007669"/>
    <property type="project" value="UniProtKB-KW"/>
</dbReference>
<gene>
    <name evidence="3" type="primary">orf254</name>
</gene>
<dbReference type="RefSeq" id="YP_009739350.1">
    <property type="nucleotide sequence ID" value="NC_046499.1"/>
</dbReference>
<dbReference type="SUPFAM" id="SSF55608">
    <property type="entry name" value="Homing endonucleases"/>
    <property type="match status" value="1"/>
</dbReference>
<accession>A0A6C0W4J8</accession>
<evidence type="ECO:0000256" key="1">
    <source>
        <dbReference type="ARBA" id="ARBA00002670"/>
    </source>
</evidence>